<gene>
    <name evidence="2" type="ORF">ACFQZM_09485</name>
</gene>
<dbReference type="InterPro" id="IPR029787">
    <property type="entry name" value="Nucleotide_cyclase"/>
</dbReference>
<dbReference type="SUPFAM" id="SSF55073">
    <property type="entry name" value="Nucleotide cyclase"/>
    <property type="match status" value="1"/>
</dbReference>
<evidence type="ECO:0008006" key="4">
    <source>
        <dbReference type="Google" id="ProtNLM"/>
    </source>
</evidence>
<evidence type="ECO:0000256" key="1">
    <source>
        <dbReference type="SAM" id="MobiDB-lite"/>
    </source>
</evidence>
<evidence type="ECO:0000313" key="3">
    <source>
        <dbReference type="Proteomes" id="UP001597063"/>
    </source>
</evidence>
<dbReference type="RefSeq" id="WP_131759749.1">
    <property type="nucleotide sequence ID" value="NZ_CAACUY010000089.1"/>
</dbReference>
<dbReference type="Proteomes" id="UP001597063">
    <property type="component" value="Unassembled WGS sequence"/>
</dbReference>
<feature type="compositionally biased region" description="Polar residues" evidence="1">
    <location>
        <begin position="252"/>
        <end position="263"/>
    </location>
</feature>
<protein>
    <recommendedName>
        <fullName evidence="4">Guanylate cyclase domain-containing protein</fullName>
    </recommendedName>
</protein>
<evidence type="ECO:0000313" key="2">
    <source>
        <dbReference type="EMBL" id="MFD0684727.1"/>
    </source>
</evidence>
<proteinExistence type="predicted"/>
<reference evidence="3" key="1">
    <citation type="journal article" date="2019" name="Int. J. Syst. Evol. Microbiol.">
        <title>The Global Catalogue of Microorganisms (GCM) 10K type strain sequencing project: providing services to taxonomists for standard genome sequencing and annotation.</title>
        <authorList>
            <consortium name="The Broad Institute Genomics Platform"/>
            <consortium name="The Broad Institute Genome Sequencing Center for Infectious Disease"/>
            <person name="Wu L."/>
            <person name="Ma J."/>
        </authorList>
    </citation>
    <scope>NUCLEOTIDE SEQUENCE [LARGE SCALE GENOMIC DNA]</scope>
    <source>
        <strain evidence="3">JCM 9371</strain>
    </source>
</reference>
<feature type="compositionally biased region" description="Low complexity" evidence="1">
    <location>
        <begin position="207"/>
        <end position="222"/>
    </location>
</feature>
<comment type="caution">
    <text evidence="2">The sequence shown here is derived from an EMBL/GenBank/DDBJ whole genome shotgun (WGS) entry which is preliminary data.</text>
</comment>
<dbReference type="Gene3D" id="3.30.70.1230">
    <property type="entry name" value="Nucleotide cyclase"/>
    <property type="match status" value="1"/>
</dbReference>
<dbReference type="EMBL" id="JBHTGP010000004">
    <property type="protein sequence ID" value="MFD0684727.1"/>
    <property type="molecule type" value="Genomic_DNA"/>
</dbReference>
<accession>A0ABW2XJ74</accession>
<sequence length="282" mass="30896">MNDRPVAEYRVLLTVDIEDYSSRSDAEQRALQSVLSESVDRAADAARLRRQEWLRQMGGDGFYAVLPPNTDVTRLMDTFVRELDAELGMHNRRRAGDHWSRLRLRLAVHAGPIHIDGATGWPGHHVVQPARLRDSDPVRAAMHAVPAADIAVIVSSEVYRDYIVQGPGEPRPSDFRQVHVAVKKQAYEAYLYLPGHDIHEVASLAGHQAGAQAPPADPGAQDTSGGTDLRVAPETEAGHRPSPSAGRDFIGHQTTKVTDSGTMNIAHGDMSFGSERPSGRQR</sequence>
<organism evidence="2 3">
    <name type="scientific">Actinomadura fibrosa</name>
    <dbReference type="NCBI Taxonomy" id="111802"/>
    <lineage>
        <taxon>Bacteria</taxon>
        <taxon>Bacillati</taxon>
        <taxon>Actinomycetota</taxon>
        <taxon>Actinomycetes</taxon>
        <taxon>Streptosporangiales</taxon>
        <taxon>Thermomonosporaceae</taxon>
        <taxon>Actinomadura</taxon>
    </lineage>
</organism>
<name>A0ABW2XJ74_9ACTN</name>
<feature type="region of interest" description="Disordered" evidence="1">
    <location>
        <begin position="207"/>
        <end position="282"/>
    </location>
</feature>
<keyword evidence="3" id="KW-1185">Reference proteome</keyword>